<keyword evidence="3" id="KW-0548">Nucleotidyltransferase</keyword>
<sequence length="104" mass="12034">MPAQEHSVSELRKMIKIGPPWLTRFERARIIGVRALQISMGAPVLIDTEQEPQHVREDPVLLAKKELEAGVLPMTIIRYTRRGDVQPIPLKWLVELDKLRLRIH</sequence>
<dbReference type="InterPro" id="IPR006111">
    <property type="entry name" value="Rpo6/Rpb6"/>
</dbReference>
<dbReference type="Proteomes" id="UP000600071">
    <property type="component" value="Unassembled WGS sequence"/>
</dbReference>
<dbReference type="GO" id="GO:0042797">
    <property type="term" value="P:tRNA transcription by RNA polymerase III"/>
    <property type="evidence" value="ECO:0007669"/>
    <property type="project" value="TreeGrafter"/>
</dbReference>
<dbReference type="InterPro" id="IPR020708">
    <property type="entry name" value="DNA-dir_RNA_polK_14-18kDa_CS"/>
</dbReference>
<keyword evidence="1 3" id="KW-0240">DNA-directed RNA polymerase</keyword>
<evidence type="ECO:0000256" key="3">
    <source>
        <dbReference type="HAMAP-Rule" id="MF_00192"/>
    </source>
</evidence>
<keyword evidence="2 3" id="KW-0804">Transcription</keyword>
<comment type="similarity">
    <text evidence="3">Belongs to the archaeal Rpo6/eukaryotic RPB6 RNA polymerase subunit family.</text>
</comment>
<gene>
    <name evidence="3" type="primary">rpo6</name>
    <name evidence="3" type="synonym">rpoK</name>
    <name evidence="4" type="ORF">EYH50_02695</name>
</gene>
<dbReference type="Pfam" id="PF01192">
    <property type="entry name" value="RNA_pol_Rpb6"/>
    <property type="match status" value="1"/>
</dbReference>
<reference evidence="4" key="1">
    <citation type="journal article" date="2020" name="ISME J.">
        <title>Gammaproteobacteria mediating utilization of methyl-, sulfur- and petroleum organic compounds in deep ocean hydrothermal plumes.</title>
        <authorList>
            <person name="Zhou Z."/>
            <person name="Liu Y."/>
            <person name="Pan J."/>
            <person name="Cron B.R."/>
            <person name="Toner B.M."/>
            <person name="Anantharaman K."/>
            <person name="Breier J.A."/>
            <person name="Dick G.J."/>
            <person name="Li M."/>
        </authorList>
    </citation>
    <scope>NUCLEOTIDE SEQUENCE</scope>
    <source>
        <strain evidence="4">SZUA-1523</strain>
    </source>
</reference>
<evidence type="ECO:0000313" key="4">
    <source>
        <dbReference type="EMBL" id="HIQ23937.1"/>
    </source>
</evidence>
<dbReference type="HAMAP" id="MF_00192">
    <property type="entry name" value="RNApol_arch_Rpo6"/>
    <property type="match status" value="1"/>
</dbReference>
<organism evidence="4 5">
    <name type="scientific">Pyrodictium delaneyi</name>
    <dbReference type="NCBI Taxonomy" id="1273541"/>
    <lineage>
        <taxon>Archaea</taxon>
        <taxon>Thermoproteota</taxon>
        <taxon>Thermoprotei</taxon>
        <taxon>Desulfurococcales</taxon>
        <taxon>Pyrodictiaceae</taxon>
        <taxon>Pyrodictium</taxon>
    </lineage>
</organism>
<keyword evidence="3" id="KW-0808">Transferase</keyword>
<evidence type="ECO:0000256" key="2">
    <source>
        <dbReference type="ARBA" id="ARBA00023163"/>
    </source>
</evidence>
<proteinExistence type="inferred from homology"/>
<dbReference type="Gene3D" id="3.90.940.10">
    <property type="match status" value="1"/>
</dbReference>
<comment type="catalytic activity">
    <reaction evidence="3">
        <text>RNA(n) + a ribonucleoside 5'-triphosphate = RNA(n+1) + diphosphate</text>
        <dbReference type="Rhea" id="RHEA:21248"/>
        <dbReference type="Rhea" id="RHEA-COMP:14527"/>
        <dbReference type="Rhea" id="RHEA-COMP:17342"/>
        <dbReference type="ChEBI" id="CHEBI:33019"/>
        <dbReference type="ChEBI" id="CHEBI:61557"/>
        <dbReference type="ChEBI" id="CHEBI:140395"/>
        <dbReference type="EC" id="2.7.7.6"/>
    </reaction>
</comment>
<dbReference type="GO" id="GO:0003677">
    <property type="term" value="F:DNA binding"/>
    <property type="evidence" value="ECO:0007669"/>
    <property type="project" value="UniProtKB-UniRule"/>
</dbReference>
<dbReference type="GO" id="GO:0006366">
    <property type="term" value="P:transcription by RNA polymerase II"/>
    <property type="evidence" value="ECO:0007669"/>
    <property type="project" value="TreeGrafter"/>
</dbReference>
<dbReference type="EC" id="2.7.7.6" evidence="3"/>
<name>A0A833E8U4_9CREN</name>
<comment type="caution">
    <text evidence="4">The sequence shown here is derived from an EMBL/GenBank/DDBJ whole genome shotgun (WGS) entry which is preliminary data.</text>
</comment>
<evidence type="ECO:0000256" key="1">
    <source>
        <dbReference type="ARBA" id="ARBA00022478"/>
    </source>
</evidence>
<dbReference type="PROSITE" id="PS01111">
    <property type="entry name" value="RNA_POL_K_14KD"/>
    <property type="match status" value="1"/>
</dbReference>
<dbReference type="PANTHER" id="PTHR47227:SF5">
    <property type="entry name" value="DNA-DIRECTED RNA POLYMERASES I, II, AND III SUBUNIT RPABC2"/>
    <property type="match status" value="1"/>
</dbReference>
<dbReference type="GO" id="GO:0000428">
    <property type="term" value="C:DNA-directed RNA polymerase complex"/>
    <property type="evidence" value="ECO:0007669"/>
    <property type="project" value="UniProtKB-KW"/>
</dbReference>
<comment type="function">
    <text evidence="3">DNA-dependent RNA polymerase (RNAP) catalyzes the transcription of DNA into RNA using the four ribonucleoside triphosphates as substrates.</text>
</comment>
<dbReference type="InterPro" id="IPR006110">
    <property type="entry name" value="Pol_omega/Rpo6/RPB6"/>
</dbReference>
<dbReference type="NCBIfam" id="NF002208">
    <property type="entry name" value="PRK01099.1-3"/>
    <property type="match status" value="1"/>
</dbReference>
<dbReference type="PANTHER" id="PTHR47227">
    <property type="entry name" value="DNA-DIRECTED RNA POLYMERASE SUBUNIT K"/>
    <property type="match status" value="1"/>
</dbReference>
<protein>
    <recommendedName>
        <fullName evidence="3">DNA-directed RNA polymerase subunit Rpo6</fullName>
        <ecNumber evidence="3">2.7.7.6</ecNumber>
    </recommendedName>
    <alternativeName>
        <fullName evidence="3">DNA-directed RNA polymerase subunit K</fullName>
    </alternativeName>
</protein>
<comment type="subunit">
    <text evidence="3">Part of the RNA polymerase complex.</text>
</comment>
<accession>A0A833E8U4</accession>
<dbReference type="EMBL" id="DQVR01000060">
    <property type="protein sequence ID" value="HIQ23937.1"/>
    <property type="molecule type" value="Genomic_DNA"/>
</dbReference>
<dbReference type="SMART" id="SM01409">
    <property type="entry name" value="RNA_pol_Rpb6"/>
    <property type="match status" value="1"/>
</dbReference>
<dbReference type="GO" id="GO:0005737">
    <property type="term" value="C:cytoplasm"/>
    <property type="evidence" value="ECO:0007669"/>
    <property type="project" value="UniProtKB-SubCell"/>
</dbReference>
<dbReference type="PIRSF" id="PIRSF000778">
    <property type="entry name" value="RpoK/RPB6"/>
    <property type="match status" value="1"/>
</dbReference>
<dbReference type="SUPFAM" id="SSF63562">
    <property type="entry name" value="RPB6/omega subunit-like"/>
    <property type="match status" value="1"/>
</dbReference>
<dbReference type="NCBIfam" id="NF002207">
    <property type="entry name" value="PRK01099.1-2"/>
    <property type="match status" value="1"/>
</dbReference>
<dbReference type="GO" id="GO:0003899">
    <property type="term" value="F:DNA-directed RNA polymerase activity"/>
    <property type="evidence" value="ECO:0007669"/>
    <property type="project" value="UniProtKB-UniRule"/>
</dbReference>
<evidence type="ECO:0000313" key="5">
    <source>
        <dbReference type="Proteomes" id="UP000600071"/>
    </source>
</evidence>
<comment type="subcellular location">
    <subcellularLocation>
        <location evidence="3">Cytoplasm</location>
    </subcellularLocation>
</comment>
<keyword evidence="3" id="KW-0963">Cytoplasm</keyword>
<dbReference type="AlphaFoldDB" id="A0A833E8U4"/>
<dbReference type="GO" id="GO:0006360">
    <property type="term" value="P:transcription by RNA polymerase I"/>
    <property type="evidence" value="ECO:0007669"/>
    <property type="project" value="TreeGrafter"/>
</dbReference>
<dbReference type="InterPro" id="IPR036161">
    <property type="entry name" value="RPB6/omega-like_sf"/>
</dbReference>